<dbReference type="STRING" id="396776.A0A0J8RC87"/>
<dbReference type="VEuPathDB" id="FungiDB:CIHG_00303"/>
<gene>
    <name evidence="2" type="ORF">CIHG_00303</name>
</gene>
<evidence type="ECO:0000256" key="1">
    <source>
        <dbReference type="SAM" id="MobiDB-lite"/>
    </source>
</evidence>
<feature type="compositionally biased region" description="Acidic residues" evidence="1">
    <location>
        <begin position="24"/>
        <end position="41"/>
    </location>
</feature>
<feature type="region of interest" description="Disordered" evidence="1">
    <location>
        <begin position="1"/>
        <end position="82"/>
    </location>
</feature>
<feature type="compositionally biased region" description="Basic and acidic residues" evidence="1">
    <location>
        <begin position="42"/>
        <end position="66"/>
    </location>
</feature>
<dbReference type="Proteomes" id="UP000054563">
    <property type="component" value="Unassembled WGS sequence"/>
</dbReference>
<accession>A0A0J8RC87</accession>
<dbReference type="OrthoDB" id="27934at2759"/>
<protein>
    <submittedName>
        <fullName evidence="2">Uncharacterized protein</fullName>
    </submittedName>
</protein>
<evidence type="ECO:0000313" key="3">
    <source>
        <dbReference type="Proteomes" id="UP000054563"/>
    </source>
</evidence>
<feature type="compositionally biased region" description="Acidic residues" evidence="1">
    <location>
        <begin position="67"/>
        <end position="80"/>
    </location>
</feature>
<dbReference type="Gene3D" id="6.10.140.1020">
    <property type="match status" value="1"/>
</dbReference>
<dbReference type="eggNOG" id="ENOG502SAMI">
    <property type="taxonomic scope" value="Eukaryota"/>
</dbReference>
<organism evidence="2 3">
    <name type="scientific">Coccidioides immitis H538.4</name>
    <dbReference type="NCBI Taxonomy" id="396776"/>
    <lineage>
        <taxon>Eukaryota</taxon>
        <taxon>Fungi</taxon>
        <taxon>Dikarya</taxon>
        <taxon>Ascomycota</taxon>
        <taxon>Pezizomycotina</taxon>
        <taxon>Eurotiomycetes</taxon>
        <taxon>Eurotiomycetidae</taxon>
        <taxon>Onygenales</taxon>
        <taxon>Onygenaceae</taxon>
        <taxon>Coccidioides</taxon>
    </lineage>
</organism>
<sequence>MGGVGVWKDRMRQSKLRRMKWDAEENDTGGTDEDGDEDEGSDLEKDKDARRKEIEGEIEAGEKSDREQEEDDSGEDDETFTMDMMLKNLNVDLKVIGFRQVKSKMDRLNVLGL</sequence>
<dbReference type="AlphaFoldDB" id="A0A0J8RC87"/>
<reference evidence="3" key="1">
    <citation type="journal article" date="2010" name="Genome Res.">
        <title>Population genomic sequencing of Coccidioides fungi reveals recent hybridization and transposon control.</title>
        <authorList>
            <person name="Neafsey D.E."/>
            <person name="Barker B.M."/>
            <person name="Sharpton T.J."/>
            <person name="Stajich J.E."/>
            <person name="Park D.J."/>
            <person name="Whiston E."/>
            <person name="Hung C.-Y."/>
            <person name="McMahan C."/>
            <person name="White J."/>
            <person name="Sykes S."/>
            <person name="Heiman D."/>
            <person name="Young S."/>
            <person name="Zeng Q."/>
            <person name="Abouelleil A."/>
            <person name="Aftuck L."/>
            <person name="Bessette D."/>
            <person name="Brown A."/>
            <person name="FitzGerald M."/>
            <person name="Lui A."/>
            <person name="Macdonald J.P."/>
            <person name="Priest M."/>
            <person name="Orbach M.J."/>
            <person name="Galgiani J.N."/>
            <person name="Kirkland T.N."/>
            <person name="Cole G.T."/>
            <person name="Birren B.W."/>
            <person name="Henn M.R."/>
            <person name="Taylor J.W."/>
            <person name="Rounsley S.D."/>
        </authorList>
    </citation>
    <scope>NUCLEOTIDE SEQUENCE [LARGE SCALE GENOMIC DNA]</scope>
    <source>
        <strain evidence="3">H538.4</strain>
    </source>
</reference>
<dbReference type="EMBL" id="DS016981">
    <property type="protein sequence ID" value="KMU82522.1"/>
    <property type="molecule type" value="Genomic_DNA"/>
</dbReference>
<name>A0A0J8RC87_COCIT</name>
<evidence type="ECO:0000313" key="2">
    <source>
        <dbReference type="EMBL" id="KMU82522.1"/>
    </source>
</evidence>
<proteinExistence type="predicted"/>